<dbReference type="Proteomes" id="UP001211907">
    <property type="component" value="Unassembled WGS sequence"/>
</dbReference>
<keyword evidence="4" id="KW-1185">Reference proteome</keyword>
<feature type="coiled-coil region" evidence="1">
    <location>
        <begin position="157"/>
        <end position="184"/>
    </location>
</feature>
<feature type="compositionally biased region" description="Basic and acidic residues" evidence="2">
    <location>
        <begin position="131"/>
        <end position="140"/>
    </location>
</feature>
<gene>
    <name evidence="3" type="ORF">HK100_005921</name>
</gene>
<evidence type="ECO:0000313" key="3">
    <source>
        <dbReference type="EMBL" id="KAJ3131891.1"/>
    </source>
</evidence>
<feature type="region of interest" description="Disordered" evidence="2">
    <location>
        <begin position="48"/>
        <end position="79"/>
    </location>
</feature>
<dbReference type="AlphaFoldDB" id="A0AAD5T6K1"/>
<feature type="compositionally biased region" description="Pro residues" evidence="2">
    <location>
        <begin position="118"/>
        <end position="130"/>
    </location>
</feature>
<organism evidence="3 4">
    <name type="scientific">Physocladia obscura</name>
    <dbReference type="NCBI Taxonomy" id="109957"/>
    <lineage>
        <taxon>Eukaryota</taxon>
        <taxon>Fungi</taxon>
        <taxon>Fungi incertae sedis</taxon>
        <taxon>Chytridiomycota</taxon>
        <taxon>Chytridiomycota incertae sedis</taxon>
        <taxon>Chytridiomycetes</taxon>
        <taxon>Chytridiales</taxon>
        <taxon>Chytriomycetaceae</taxon>
        <taxon>Physocladia</taxon>
    </lineage>
</organism>
<comment type="caution">
    <text evidence="3">The sequence shown here is derived from an EMBL/GenBank/DDBJ whole genome shotgun (WGS) entry which is preliminary data.</text>
</comment>
<reference evidence="3" key="1">
    <citation type="submission" date="2020-05" db="EMBL/GenBank/DDBJ databases">
        <title>Phylogenomic resolution of chytrid fungi.</title>
        <authorList>
            <person name="Stajich J.E."/>
            <person name="Amses K."/>
            <person name="Simmons R."/>
            <person name="Seto K."/>
            <person name="Myers J."/>
            <person name="Bonds A."/>
            <person name="Quandt C.A."/>
            <person name="Barry K."/>
            <person name="Liu P."/>
            <person name="Grigoriev I."/>
            <person name="Longcore J.E."/>
            <person name="James T.Y."/>
        </authorList>
    </citation>
    <scope>NUCLEOTIDE SEQUENCE</scope>
    <source>
        <strain evidence="3">JEL0513</strain>
    </source>
</reference>
<sequence length="606" mass="67125">MTKLRPKPARRHRQESLISSTPLNPAFRQAAVFDWINGINDVVTANKEESKLSKSMSTSSPTQRPPKPRHSEKYEVGGGDGLSTKKKCVTFSSINLTIDNDDSKSACRKFSANIDSVTPPPPPNKPAPPPIKRDTEIAKKETKKKSTVRIDENLRSLTQCEDLAAEFENRFDDADDELSFQNNNNSVSKHQPNLNEGGICIMNKEDRREPQNSLNKLSLKPISASLGSFPVQSSEYLLFSNPLDSVLSNPIKLNPVLSATSSSEALTSGLTSSGRIYKSSPTLDIMVSSSIPSTDHRRITLHRSRSSNGARRGSQQKSSAIALLTPLSNETSSSALFLGKESFRALGEVGGGGCGSGNTAVGVSTHDLPSDVLNSPYMSQRKMRMIAKDTKRQESSGDLKRAISEDAMKSLYMINDKDSRKLIEEEFRALKSKIRLLKTTGAEIPKADRLRYRHLHNLMKEIHRDTNSSEFSETAGANILSSQSTLHSAAMISLERLSQQRTLENRPDDLSEMSLEQMKDEKAAVKRELAHLKNVFQESSQLCHHGDKALMRDLYNRYCDVKVNLDSAANSSGNEKEIGLIDSSPELERYLRDFKAREKMSPVIVT</sequence>
<feature type="region of interest" description="Disordered" evidence="2">
    <location>
        <begin position="1"/>
        <end position="23"/>
    </location>
</feature>
<feature type="region of interest" description="Disordered" evidence="2">
    <location>
        <begin position="294"/>
        <end position="319"/>
    </location>
</feature>
<keyword evidence="1" id="KW-0175">Coiled coil</keyword>
<protein>
    <submittedName>
        <fullName evidence="3">Uncharacterized protein</fullName>
    </submittedName>
</protein>
<evidence type="ECO:0000313" key="4">
    <source>
        <dbReference type="Proteomes" id="UP001211907"/>
    </source>
</evidence>
<evidence type="ECO:0000256" key="1">
    <source>
        <dbReference type="SAM" id="Coils"/>
    </source>
</evidence>
<name>A0AAD5T6K1_9FUNG</name>
<dbReference type="EMBL" id="JADGJH010000275">
    <property type="protein sequence ID" value="KAJ3131891.1"/>
    <property type="molecule type" value="Genomic_DNA"/>
</dbReference>
<feature type="region of interest" description="Disordered" evidence="2">
    <location>
        <begin position="112"/>
        <end position="144"/>
    </location>
</feature>
<feature type="compositionally biased region" description="Basic residues" evidence="2">
    <location>
        <begin position="1"/>
        <end position="13"/>
    </location>
</feature>
<accession>A0AAD5T6K1</accession>
<proteinExistence type="predicted"/>
<evidence type="ECO:0000256" key="2">
    <source>
        <dbReference type="SAM" id="MobiDB-lite"/>
    </source>
</evidence>